<feature type="modified residue" description="4-aspartylphosphate" evidence="3">
    <location>
        <position position="54"/>
    </location>
</feature>
<feature type="domain" description="Response regulatory" evidence="4">
    <location>
        <begin position="5"/>
        <end position="119"/>
    </location>
</feature>
<dbReference type="SMART" id="SM00448">
    <property type="entry name" value="REC"/>
    <property type="match status" value="1"/>
</dbReference>
<dbReference type="PROSITE" id="PS50110">
    <property type="entry name" value="RESPONSE_REGULATORY"/>
    <property type="match status" value="1"/>
</dbReference>
<dbReference type="RefSeq" id="WP_124330921.1">
    <property type="nucleotide sequence ID" value="NZ_BEXT01000001.1"/>
</dbReference>
<dbReference type="InterPro" id="IPR050595">
    <property type="entry name" value="Bact_response_regulator"/>
</dbReference>
<dbReference type="Pfam" id="PF00072">
    <property type="entry name" value="Response_reg"/>
    <property type="match status" value="1"/>
</dbReference>
<dbReference type="InterPro" id="IPR011006">
    <property type="entry name" value="CheY-like_superfamily"/>
</dbReference>
<dbReference type="SUPFAM" id="SSF52172">
    <property type="entry name" value="CheY-like"/>
    <property type="match status" value="1"/>
</dbReference>
<reference evidence="6" key="1">
    <citation type="submission" date="2017-11" db="EMBL/GenBank/DDBJ databases">
        <authorList>
            <person name="Watanabe M."/>
            <person name="Kojima H."/>
        </authorList>
    </citation>
    <scope>NUCLEOTIDE SEQUENCE [LARGE SCALE GENOMIC DNA]</scope>
    <source>
        <strain evidence="6">Tokyo 01</strain>
    </source>
</reference>
<dbReference type="Proteomes" id="UP000288096">
    <property type="component" value="Unassembled WGS sequence"/>
</dbReference>
<organism evidence="5 6">
    <name type="scientific">Desulfonema ishimotonii</name>
    <dbReference type="NCBI Taxonomy" id="45657"/>
    <lineage>
        <taxon>Bacteria</taxon>
        <taxon>Pseudomonadati</taxon>
        <taxon>Thermodesulfobacteriota</taxon>
        <taxon>Desulfobacteria</taxon>
        <taxon>Desulfobacterales</taxon>
        <taxon>Desulfococcaceae</taxon>
        <taxon>Desulfonema</taxon>
    </lineage>
</organism>
<accession>A0A401G3V4</accession>
<sequence>MKECTILLVDDEKEFSNTLSERLKFRGFQVRTASSGETAMTRIEEIRPAVVLLDVMMPGMNGLETLRRIKRRWPGLPVILLTGQGETREGMAGMRLGAFDYLLKPVNIEELIGKTEEAILQADPPADR</sequence>
<evidence type="ECO:0000256" key="1">
    <source>
        <dbReference type="ARBA" id="ARBA00022553"/>
    </source>
</evidence>
<proteinExistence type="predicted"/>
<evidence type="ECO:0000256" key="3">
    <source>
        <dbReference type="PROSITE-ProRule" id="PRU00169"/>
    </source>
</evidence>
<reference evidence="6" key="2">
    <citation type="submission" date="2019-01" db="EMBL/GenBank/DDBJ databases">
        <title>Genome sequence of Desulfonema ishimotonii strain Tokyo 01.</title>
        <authorList>
            <person name="Fukui M."/>
        </authorList>
    </citation>
    <scope>NUCLEOTIDE SEQUENCE [LARGE SCALE GENOMIC DNA]</scope>
    <source>
        <strain evidence="6">Tokyo 01</strain>
    </source>
</reference>
<gene>
    <name evidence="5" type="ORF">DENIS_4895</name>
</gene>
<protein>
    <submittedName>
        <fullName evidence="5">Response regulator</fullName>
    </submittedName>
</protein>
<name>A0A401G3V4_9BACT</name>
<dbReference type="CDD" id="cd17574">
    <property type="entry name" value="REC_OmpR"/>
    <property type="match status" value="1"/>
</dbReference>
<keyword evidence="1 3" id="KW-0597">Phosphoprotein</keyword>
<evidence type="ECO:0000313" key="5">
    <source>
        <dbReference type="EMBL" id="GBC63896.1"/>
    </source>
</evidence>
<keyword evidence="2" id="KW-0902">Two-component regulatory system</keyword>
<evidence type="ECO:0000259" key="4">
    <source>
        <dbReference type="PROSITE" id="PS50110"/>
    </source>
</evidence>
<dbReference type="GO" id="GO:0000160">
    <property type="term" value="P:phosphorelay signal transduction system"/>
    <property type="evidence" value="ECO:0007669"/>
    <property type="project" value="UniProtKB-KW"/>
</dbReference>
<evidence type="ECO:0000313" key="6">
    <source>
        <dbReference type="Proteomes" id="UP000288096"/>
    </source>
</evidence>
<comment type="caution">
    <text evidence="5">The sequence shown here is derived from an EMBL/GenBank/DDBJ whole genome shotgun (WGS) entry which is preliminary data.</text>
</comment>
<dbReference type="EMBL" id="BEXT01000001">
    <property type="protein sequence ID" value="GBC63896.1"/>
    <property type="molecule type" value="Genomic_DNA"/>
</dbReference>
<keyword evidence="6" id="KW-1185">Reference proteome</keyword>
<dbReference type="AlphaFoldDB" id="A0A401G3V4"/>
<dbReference type="PANTHER" id="PTHR44591">
    <property type="entry name" value="STRESS RESPONSE REGULATOR PROTEIN 1"/>
    <property type="match status" value="1"/>
</dbReference>
<dbReference type="InterPro" id="IPR001789">
    <property type="entry name" value="Sig_transdc_resp-reg_receiver"/>
</dbReference>
<dbReference type="Gene3D" id="3.40.50.2300">
    <property type="match status" value="1"/>
</dbReference>
<dbReference type="PANTHER" id="PTHR44591:SF14">
    <property type="entry name" value="PROTEIN PILG"/>
    <property type="match status" value="1"/>
</dbReference>
<evidence type="ECO:0000256" key="2">
    <source>
        <dbReference type="ARBA" id="ARBA00023012"/>
    </source>
</evidence>
<dbReference type="OrthoDB" id="9788090at2"/>